<evidence type="ECO:0000256" key="2">
    <source>
        <dbReference type="ARBA" id="ARBA00022801"/>
    </source>
</evidence>
<feature type="region of interest" description="Disordered" evidence="3">
    <location>
        <begin position="266"/>
        <end position="294"/>
    </location>
</feature>
<keyword evidence="1" id="KW-0479">Metal-binding</keyword>
<dbReference type="GO" id="GO:0046872">
    <property type="term" value="F:metal ion binding"/>
    <property type="evidence" value="ECO:0007669"/>
    <property type="project" value="UniProtKB-KW"/>
</dbReference>
<dbReference type="PANTHER" id="PTHR10587:SF133">
    <property type="entry name" value="CHITIN DEACETYLASE 1-RELATED"/>
    <property type="match status" value="1"/>
</dbReference>
<dbReference type="Proteomes" id="UP000540685">
    <property type="component" value="Unassembled WGS sequence"/>
</dbReference>
<name>A0A7W9MGA9_9ACTN</name>
<evidence type="ECO:0000313" key="5">
    <source>
        <dbReference type="EMBL" id="MBB5819178.1"/>
    </source>
</evidence>
<keyword evidence="6" id="KW-1185">Reference proteome</keyword>
<dbReference type="CDD" id="cd10954">
    <property type="entry name" value="CE4_CtAXE_like"/>
    <property type="match status" value="1"/>
</dbReference>
<dbReference type="GO" id="GO:0016020">
    <property type="term" value="C:membrane"/>
    <property type="evidence" value="ECO:0007669"/>
    <property type="project" value="TreeGrafter"/>
</dbReference>
<protein>
    <submittedName>
        <fullName evidence="5">Peptidoglycan/xylan/chitin deacetylase (PgdA/CDA1 family)</fullName>
    </submittedName>
</protein>
<reference evidence="5 6" key="1">
    <citation type="submission" date="2020-08" db="EMBL/GenBank/DDBJ databases">
        <title>Sequencing the genomes of 1000 actinobacteria strains.</title>
        <authorList>
            <person name="Klenk H.-P."/>
        </authorList>
    </citation>
    <scope>NUCLEOTIDE SEQUENCE [LARGE SCALE GENOMIC DNA]</scope>
    <source>
        <strain evidence="5 6">DSM 46887</strain>
    </source>
</reference>
<feature type="region of interest" description="Disordered" evidence="3">
    <location>
        <begin position="22"/>
        <end position="50"/>
    </location>
</feature>
<dbReference type="Pfam" id="PF01522">
    <property type="entry name" value="Polysacc_deac_1"/>
    <property type="match status" value="1"/>
</dbReference>
<keyword evidence="2" id="KW-0378">Hydrolase</keyword>
<dbReference type="PROSITE" id="PS51257">
    <property type="entry name" value="PROKAR_LIPOPROTEIN"/>
    <property type="match status" value="1"/>
</dbReference>
<dbReference type="PROSITE" id="PS51677">
    <property type="entry name" value="NODB"/>
    <property type="match status" value="1"/>
</dbReference>
<proteinExistence type="predicted"/>
<dbReference type="PANTHER" id="PTHR10587">
    <property type="entry name" value="GLYCOSYL TRANSFERASE-RELATED"/>
    <property type="match status" value="1"/>
</dbReference>
<comment type="caution">
    <text evidence="5">The sequence shown here is derived from an EMBL/GenBank/DDBJ whole genome shotgun (WGS) entry which is preliminary data.</text>
</comment>
<evidence type="ECO:0000259" key="4">
    <source>
        <dbReference type="PROSITE" id="PS51677"/>
    </source>
</evidence>
<dbReference type="InterPro" id="IPR050248">
    <property type="entry name" value="Polysacc_deacetylase_ArnD"/>
</dbReference>
<organism evidence="5 6">
    <name type="scientific">Streptosporangium becharense</name>
    <dbReference type="NCBI Taxonomy" id="1816182"/>
    <lineage>
        <taxon>Bacteria</taxon>
        <taxon>Bacillati</taxon>
        <taxon>Actinomycetota</taxon>
        <taxon>Actinomycetes</taxon>
        <taxon>Streptosporangiales</taxon>
        <taxon>Streptosporangiaceae</taxon>
        <taxon>Streptosporangium</taxon>
    </lineage>
</organism>
<feature type="domain" description="NodB homology" evidence="4">
    <location>
        <begin position="302"/>
        <end position="475"/>
    </location>
</feature>
<dbReference type="RefSeq" id="WP_311733851.1">
    <property type="nucleotide sequence ID" value="NZ_JACHMP010000001.1"/>
</dbReference>
<dbReference type="SUPFAM" id="SSF88713">
    <property type="entry name" value="Glycoside hydrolase/deacetylase"/>
    <property type="match status" value="1"/>
</dbReference>
<dbReference type="AlphaFoldDB" id="A0A7W9MGA9"/>
<dbReference type="Gene3D" id="3.20.20.370">
    <property type="entry name" value="Glycoside hydrolase/deacetylase"/>
    <property type="match status" value="1"/>
</dbReference>
<sequence>MRRATVGALAMVGMLTAACDADPAKPSGKAGGETVSSDVQEIGGRPEPIATVSPTWIDKLTAMRDSGNERACTWSTAYPSVQDAETFTTELGRTVENERTRFLEEARKTGCDDNKHKAPELNVDFSFLAVADDVTGVRFVTLYLGNMTGGKSTTSVWYDGTAKQVVPALSLVDQGMRSQLGTAVKDALADRKSVDTQALDRVAANPEAATFDDLAFSGTGDLVVTFDEGVVGAKSTGQVQVVLPRATAEPLLSEFGRRAQRRALESGKKPVVVTATSTSSGTAPSDASAKPTPKPVDCRKVKCVALTFDDGPGPHTDKLLGYLAKYRARATFFVVGQNTAMSGAVVRRTAQAGHEIGGHSWSHRDLTKLTAAQIEDDLRRTERAIQAAAGVTPKIVRPPYGAINSTVRKATKQPMIMWSVDTEDWRYRNSSRVARVAVNSVKPGGIILFHDIHPTSVEAIPRVLKTLSERGYHFVTVSELFNGKPPKVAYSADPPAKAKAS</sequence>
<gene>
    <name evidence="5" type="ORF">F4562_002240</name>
</gene>
<dbReference type="GO" id="GO:0005975">
    <property type="term" value="P:carbohydrate metabolic process"/>
    <property type="evidence" value="ECO:0007669"/>
    <property type="project" value="InterPro"/>
</dbReference>
<dbReference type="EMBL" id="JACHMP010000001">
    <property type="protein sequence ID" value="MBB5819178.1"/>
    <property type="molecule type" value="Genomic_DNA"/>
</dbReference>
<dbReference type="InterPro" id="IPR011330">
    <property type="entry name" value="Glyco_hydro/deAcase_b/a-brl"/>
</dbReference>
<evidence type="ECO:0000313" key="6">
    <source>
        <dbReference type="Proteomes" id="UP000540685"/>
    </source>
</evidence>
<evidence type="ECO:0000256" key="1">
    <source>
        <dbReference type="ARBA" id="ARBA00022723"/>
    </source>
</evidence>
<dbReference type="InterPro" id="IPR002509">
    <property type="entry name" value="NODB_dom"/>
</dbReference>
<accession>A0A7W9MGA9</accession>
<feature type="compositionally biased region" description="Low complexity" evidence="3">
    <location>
        <begin position="274"/>
        <end position="289"/>
    </location>
</feature>
<evidence type="ECO:0000256" key="3">
    <source>
        <dbReference type="SAM" id="MobiDB-lite"/>
    </source>
</evidence>
<dbReference type="GO" id="GO:0016810">
    <property type="term" value="F:hydrolase activity, acting on carbon-nitrogen (but not peptide) bonds"/>
    <property type="evidence" value="ECO:0007669"/>
    <property type="project" value="InterPro"/>
</dbReference>